<dbReference type="EMBL" id="JABFTP020000144">
    <property type="protein sequence ID" value="KAL3281802.1"/>
    <property type="molecule type" value="Genomic_DNA"/>
</dbReference>
<protein>
    <submittedName>
        <fullName evidence="1">Uncharacterized protein</fullName>
    </submittedName>
</protein>
<comment type="caution">
    <text evidence="1">The sequence shown here is derived from an EMBL/GenBank/DDBJ whole genome shotgun (WGS) entry which is preliminary data.</text>
</comment>
<name>A0ABD2NTQ1_9CUCU</name>
<dbReference type="Proteomes" id="UP001516400">
    <property type="component" value="Unassembled WGS sequence"/>
</dbReference>
<dbReference type="AlphaFoldDB" id="A0ABD2NTQ1"/>
<organism evidence="1 2">
    <name type="scientific">Cryptolaemus montrouzieri</name>
    <dbReference type="NCBI Taxonomy" id="559131"/>
    <lineage>
        <taxon>Eukaryota</taxon>
        <taxon>Metazoa</taxon>
        <taxon>Ecdysozoa</taxon>
        <taxon>Arthropoda</taxon>
        <taxon>Hexapoda</taxon>
        <taxon>Insecta</taxon>
        <taxon>Pterygota</taxon>
        <taxon>Neoptera</taxon>
        <taxon>Endopterygota</taxon>
        <taxon>Coleoptera</taxon>
        <taxon>Polyphaga</taxon>
        <taxon>Cucujiformia</taxon>
        <taxon>Coccinelloidea</taxon>
        <taxon>Coccinellidae</taxon>
        <taxon>Scymninae</taxon>
        <taxon>Scymnini</taxon>
        <taxon>Cryptolaemus</taxon>
    </lineage>
</organism>
<gene>
    <name evidence="1" type="ORF">HHI36_005003</name>
</gene>
<sequence length="51" mass="5705">FSGDGIIERNRVVSISVEKGFLIHYVPDSKPSFSGSDDLQLLFEQTNMMTV</sequence>
<evidence type="ECO:0000313" key="2">
    <source>
        <dbReference type="Proteomes" id="UP001516400"/>
    </source>
</evidence>
<accession>A0ABD2NTQ1</accession>
<keyword evidence="2" id="KW-1185">Reference proteome</keyword>
<feature type="non-terminal residue" evidence="1">
    <location>
        <position position="1"/>
    </location>
</feature>
<evidence type="ECO:0000313" key="1">
    <source>
        <dbReference type="EMBL" id="KAL3281802.1"/>
    </source>
</evidence>
<reference evidence="1 2" key="1">
    <citation type="journal article" date="2021" name="BMC Biol.">
        <title>Horizontally acquired antibacterial genes associated with adaptive radiation of ladybird beetles.</title>
        <authorList>
            <person name="Li H.S."/>
            <person name="Tang X.F."/>
            <person name="Huang Y.H."/>
            <person name="Xu Z.Y."/>
            <person name="Chen M.L."/>
            <person name="Du X.Y."/>
            <person name="Qiu B.Y."/>
            <person name="Chen P.T."/>
            <person name="Zhang W."/>
            <person name="Slipinski A."/>
            <person name="Escalona H.E."/>
            <person name="Waterhouse R.M."/>
            <person name="Zwick A."/>
            <person name="Pang H."/>
        </authorList>
    </citation>
    <scope>NUCLEOTIDE SEQUENCE [LARGE SCALE GENOMIC DNA]</scope>
    <source>
        <strain evidence="1">SYSU2018</strain>
    </source>
</reference>
<proteinExistence type="predicted"/>